<dbReference type="AlphaFoldDB" id="A0A5C1AL99"/>
<name>A0A5C1AL99_9BACT</name>
<evidence type="ECO:0000313" key="1">
    <source>
        <dbReference type="EMBL" id="QEL19345.1"/>
    </source>
</evidence>
<reference evidence="2" key="1">
    <citation type="submission" date="2019-08" db="EMBL/GenBank/DDBJ databases">
        <title>Limnoglobus roseus gen. nov., sp. nov., a novel freshwater planctomycete with a giant genome from the family Gemmataceae.</title>
        <authorList>
            <person name="Kulichevskaya I.S."/>
            <person name="Naumoff D.G."/>
            <person name="Miroshnikov K."/>
            <person name="Ivanova A."/>
            <person name="Philippov D.A."/>
            <person name="Hakobyan A."/>
            <person name="Rijpstra I.C."/>
            <person name="Sinninghe Damste J.S."/>
            <person name="Liesack W."/>
            <person name="Dedysh S.N."/>
        </authorList>
    </citation>
    <scope>NUCLEOTIDE SEQUENCE [LARGE SCALE GENOMIC DNA]</scope>
    <source>
        <strain evidence="2">PX52</strain>
    </source>
</reference>
<organism evidence="1 2">
    <name type="scientific">Limnoglobus roseus</name>
    <dbReference type="NCBI Taxonomy" id="2598579"/>
    <lineage>
        <taxon>Bacteria</taxon>
        <taxon>Pseudomonadati</taxon>
        <taxon>Planctomycetota</taxon>
        <taxon>Planctomycetia</taxon>
        <taxon>Gemmatales</taxon>
        <taxon>Gemmataceae</taxon>
        <taxon>Limnoglobus</taxon>
    </lineage>
</organism>
<dbReference type="Proteomes" id="UP000324974">
    <property type="component" value="Chromosome"/>
</dbReference>
<protein>
    <submittedName>
        <fullName evidence="1">Uncharacterized protein</fullName>
    </submittedName>
</protein>
<sequence length="110" mass="11254">MVAIVYPNFSWPAAGTTSKAEKIAGSTIAGIRIPSGFSGTSLTFLACDAIDGTYTTVKDTTGATITVTVSGAGHHVVLPANFASVEFLKLVSSASEAANTVVKLCVRECL</sequence>
<keyword evidence="2" id="KW-1185">Reference proteome</keyword>
<proteinExistence type="predicted"/>
<dbReference type="EMBL" id="CP042425">
    <property type="protein sequence ID" value="QEL19345.1"/>
    <property type="molecule type" value="Genomic_DNA"/>
</dbReference>
<evidence type="ECO:0000313" key="2">
    <source>
        <dbReference type="Proteomes" id="UP000324974"/>
    </source>
</evidence>
<dbReference type="KEGG" id="lrs:PX52LOC_06414"/>
<gene>
    <name evidence="1" type="ORF">PX52LOC_06414</name>
</gene>
<accession>A0A5C1AL99</accession>
<dbReference type="RefSeq" id="WP_149113745.1">
    <property type="nucleotide sequence ID" value="NZ_CP042425.1"/>
</dbReference>